<dbReference type="OrthoDB" id="9804277at2"/>
<dbReference type="RefSeq" id="WP_155094744.1">
    <property type="nucleotide sequence ID" value="NZ_WMIE01000002.1"/>
</dbReference>
<dbReference type="Gene3D" id="3.60.110.10">
    <property type="entry name" value="Carbon-nitrogen hydrolase"/>
    <property type="match status" value="1"/>
</dbReference>
<dbReference type="PROSITE" id="PS50263">
    <property type="entry name" value="CN_HYDROLASE"/>
    <property type="match status" value="1"/>
</dbReference>
<keyword evidence="12" id="KW-1185">Reference proteome</keyword>
<accession>A0A6L6J5I6</accession>
<dbReference type="PANTHER" id="PTHR38686:SF1">
    <property type="entry name" value="APOLIPOPROTEIN N-ACYLTRANSFERASE"/>
    <property type="match status" value="1"/>
</dbReference>
<feature type="domain" description="CN hydrolase" evidence="10">
    <location>
        <begin position="233"/>
        <end position="473"/>
    </location>
</feature>
<feature type="transmembrane region" description="Helical" evidence="9">
    <location>
        <begin position="62"/>
        <end position="78"/>
    </location>
</feature>
<evidence type="ECO:0000256" key="3">
    <source>
        <dbReference type="ARBA" id="ARBA00022475"/>
    </source>
</evidence>
<evidence type="ECO:0000313" key="12">
    <source>
        <dbReference type="Proteomes" id="UP000478183"/>
    </source>
</evidence>
<dbReference type="Pfam" id="PF20154">
    <property type="entry name" value="LNT_N"/>
    <property type="match status" value="1"/>
</dbReference>
<evidence type="ECO:0000256" key="8">
    <source>
        <dbReference type="ARBA" id="ARBA00023315"/>
    </source>
</evidence>
<dbReference type="InterPro" id="IPR004563">
    <property type="entry name" value="Apolipo_AcylTrfase"/>
</dbReference>
<keyword evidence="7 9" id="KW-0472">Membrane</keyword>
<comment type="similarity">
    <text evidence="2 9">Belongs to the CN hydrolase family. Apolipoprotein N-acyltransferase subfamily.</text>
</comment>
<feature type="transmembrane region" description="Helical" evidence="9">
    <location>
        <begin position="90"/>
        <end position="113"/>
    </location>
</feature>
<dbReference type="HAMAP" id="MF_01148">
    <property type="entry name" value="Lnt"/>
    <property type="match status" value="1"/>
</dbReference>
<comment type="pathway">
    <text evidence="9">Protein modification; lipoprotein biosynthesis (N-acyl transfer).</text>
</comment>
<evidence type="ECO:0000256" key="4">
    <source>
        <dbReference type="ARBA" id="ARBA00022679"/>
    </source>
</evidence>
<feature type="transmembrane region" description="Helical" evidence="9">
    <location>
        <begin position="163"/>
        <end position="185"/>
    </location>
</feature>
<evidence type="ECO:0000256" key="2">
    <source>
        <dbReference type="ARBA" id="ARBA00010065"/>
    </source>
</evidence>
<dbReference type="GO" id="GO:0016410">
    <property type="term" value="F:N-acyltransferase activity"/>
    <property type="evidence" value="ECO:0007669"/>
    <property type="project" value="UniProtKB-UniRule"/>
</dbReference>
<feature type="transmembrane region" description="Helical" evidence="9">
    <location>
        <begin position="125"/>
        <end position="143"/>
    </location>
</feature>
<dbReference type="Proteomes" id="UP000478183">
    <property type="component" value="Unassembled WGS sequence"/>
</dbReference>
<keyword evidence="3 9" id="KW-1003">Cell membrane</keyword>
<keyword evidence="5 9" id="KW-0812">Transmembrane</keyword>
<keyword evidence="11" id="KW-0449">Lipoprotein</keyword>
<protein>
    <recommendedName>
        <fullName evidence="9">Apolipoprotein N-acyltransferase</fullName>
        <shortName evidence="9">ALP N-acyltransferase</shortName>
        <ecNumber evidence="9">2.3.1.269</ecNumber>
    </recommendedName>
</protein>
<evidence type="ECO:0000259" key="10">
    <source>
        <dbReference type="PROSITE" id="PS50263"/>
    </source>
</evidence>
<evidence type="ECO:0000256" key="9">
    <source>
        <dbReference type="HAMAP-Rule" id="MF_01148"/>
    </source>
</evidence>
<comment type="subcellular location">
    <subcellularLocation>
        <location evidence="1 9">Cell membrane</location>
        <topology evidence="1 9">Multi-pass membrane protein</topology>
    </subcellularLocation>
</comment>
<dbReference type="UniPathway" id="UPA00666"/>
<comment type="function">
    <text evidence="9">Catalyzes the phospholipid dependent N-acylation of the N-terminal cysteine of apolipoprotein, the last step in lipoprotein maturation.</text>
</comment>
<dbReference type="InterPro" id="IPR045378">
    <property type="entry name" value="LNT_N"/>
</dbReference>
<name>A0A6L6J5I6_9RHOB</name>
<dbReference type="EC" id="2.3.1.269" evidence="9"/>
<comment type="catalytic activity">
    <reaction evidence="9">
        <text>N-terminal S-1,2-diacyl-sn-glyceryl-L-cysteinyl-[lipoprotein] + a glycerophospholipid = N-acyl-S-1,2-diacyl-sn-glyceryl-L-cysteinyl-[lipoprotein] + a 2-acyl-sn-glycero-3-phospholipid + H(+)</text>
        <dbReference type="Rhea" id="RHEA:48228"/>
        <dbReference type="Rhea" id="RHEA-COMP:14681"/>
        <dbReference type="Rhea" id="RHEA-COMP:14684"/>
        <dbReference type="ChEBI" id="CHEBI:15378"/>
        <dbReference type="ChEBI" id="CHEBI:136912"/>
        <dbReference type="ChEBI" id="CHEBI:140656"/>
        <dbReference type="ChEBI" id="CHEBI:140657"/>
        <dbReference type="ChEBI" id="CHEBI:140660"/>
        <dbReference type="EC" id="2.3.1.269"/>
    </reaction>
</comment>
<feature type="transmembrane region" description="Helical" evidence="9">
    <location>
        <begin position="197"/>
        <end position="216"/>
    </location>
</feature>
<dbReference type="SUPFAM" id="SSF56317">
    <property type="entry name" value="Carbon-nitrogen hydrolase"/>
    <property type="match status" value="1"/>
</dbReference>
<keyword evidence="8 9" id="KW-0012">Acyltransferase</keyword>
<dbReference type="Pfam" id="PF00795">
    <property type="entry name" value="CN_hydrolase"/>
    <property type="match status" value="1"/>
</dbReference>
<comment type="caution">
    <text evidence="11">The sequence shown here is derived from an EMBL/GenBank/DDBJ whole genome shotgun (WGS) entry which is preliminary data.</text>
</comment>
<feature type="transmembrane region" description="Helical" evidence="9">
    <location>
        <begin position="34"/>
        <end position="50"/>
    </location>
</feature>
<proteinExistence type="inferred from homology"/>
<dbReference type="InterPro" id="IPR003010">
    <property type="entry name" value="C-N_Hydrolase"/>
</dbReference>
<dbReference type="PANTHER" id="PTHR38686">
    <property type="entry name" value="APOLIPOPROTEIN N-ACYLTRANSFERASE"/>
    <property type="match status" value="1"/>
</dbReference>
<dbReference type="AlphaFoldDB" id="A0A6L6J5I6"/>
<evidence type="ECO:0000256" key="6">
    <source>
        <dbReference type="ARBA" id="ARBA00022989"/>
    </source>
</evidence>
<dbReference type="GO" id="GO:0005886">
    <property type="term" value="C:plasma membrane"/>
    <property type="evidence" value="ECO:0007669"/>
    <property type="project" value="UniProtKB-SubCell"/>
</dbReference>
<dbReference type="EMBL" id="WMIE01000002">
    <property type="protein sequence ID" value="MTH77373.1"/>
    <property type="molecule type" value="Genomic_DNA"/>
</dbReference>
<reference evidence="11 12" key="1">
    <citation type="submission" date="2019-11" db="EMBL/GenBank/DDBJ databases">
        <authorList>
            <person name="Dong K."/>
        </authorList>
    </citation>
    <scope>NUCLEOTIDE SEQUENCE [LARGE SCALE GENOMIC DNA]</scope>
    <source>
        <strain evidence="11 12">NBRC 111993</strain>
    </source>
</reference>
<dbReference type="InterPro" id="IPR036526">
    <property type="entry name" value="C-N_Hydrolase_sf"/>
</dbReference>
<evidence type="ECO:0000256" key="5">
    <source>
        <dbReference type="ARBA" id="ARBA00022692"/>
    </source>
</evidence>
<evidence type="ECO:0000256" key="7">
    <source>
        <dbReference type="ARBA" id="ARBA00023136"/>
    </source>
</evidence>
<evidence type="ECO:0000256" key="1">
    <source>
        <dbReference type="ARBA" id="ARBA00004651"/>
    </source>
</evidence>
<keyword evidence="4 9" id="KW-0808">Transferase</keyword>
<organism evidence="11 12">
    <name type="scientific">Paracoccus aestuariivivens</name>
    <dbReference type="NCBI Taxonomy" id="1820333"/>
    <lineage>
        <taxon>Bacteria</taxon>
        <taxon>Pseudomonadati</taxon>
        <taxon>Pseudomonadota</taxon>
        <taxon>Alphaproteobacteria</taxon>
        <taxon>Rhodobacterales</taxon>
        <taxon>Paracoccaceae</taxon>
        <taxon>Paracoccus</taxon>
    </lineage>
</organism>
<keyword evidence="6 9" id="KW-1133">Transmembrane helix</keyword>
<dbReference type="GO" id="GO:0042158">
    <property type="term" value="P:lipoprotein biosynthetic process"/>
    <property type="evidence" value="ECO:0007669"/>
    <property type="project" value="UniProtKB-UniRule"/>
</dbReference>
<gene>
    <name evidence="9 11" type="primary">lnt</name>
    <name evidence="11" type="ORF">GL286_06520</name>
</gene>
<evidence type="ECO:0000313" key="11">
    <source>
        <dbReference type="EMBL" id="MTH77373.1"/>
    </source>
</evidence>
<dbReference type="CDD" id="cd07571">
    <property type="entry name" value="ALP_N-acyl_transferase"/>
    <property type="match status" value="1"/>
</dbReference>
<dbReference type="NCBIfam" id="TIGR00546">
    <property type="entry name" value="lnt"/>
    <property type="match status" value="1"/>
</dbReference>
<sequence length="510" mass="55575">MPAFDRRGRPPLRSLAFDLGLGAIAALGQAPWNLWFLSVTALGVLCWRIGRAKTARDSGWHGFAAGFGQFAVAMSWIVEPFLVEPDVYGWMAPFALFFMASGGALFWAAPAWLSGRTTLEMQQRGLSFAALMVLSDWLRGWIFSGLPWALTGHIWIDTPAAQMAALFGAIGLSALTMLAAALPTIFWRQGKAPHPAFAGTVLSVLLIGTAWTSGMARLGRPMPADTSINLRLVQPNATQALKWDPYWSEVFFRRLLDLSAARDPDRPAPDTVIWPETAVNFLLEQSASAPQDIASYVGAPVLLGIQRVEGARYFNSLTEFSAKGIGAIYDKFHLVPFGEYTPWGDLMSRFGIRAFAAQHGFGYSAGHGPATLRFGGLPPVQPLICYEAVFSRHLLSGNDRPEWLLQVTNDAWFGNLSGPWQHLAQARLRAIESGLPLMRAANTGVSAVIDAHGELRATLGLNLSGRIDSPLPAALPPTPWSRWGDWPTLLAALACVLLSARYRRLTGRRG</sequence>